<gene>
    <name evidence="1" type="ORF">CERZMDRAFT_88080</name>
</gene>
<sequence>MHLRDGSGYGTEKIDINDWADSNALDLHAIANVHRPRFTCLLLKFLSPRKRKLGKSSDMQANLDQANKMPSSECFDILYLPGAFSGAHFDALAGTWLRTSTDINLWMIILESKLDMDCLARERLRYVPHGMERLIILNQDDVLLMPPGFTVVHAVHTMETSLMKGGMLRDHGNIIQTLQTAY</sequence>
<accession>A0A6A6F3Y7</accession>
<keyword evidence="2" id="KW-1185">Reference proteome</keyword>
<organism evidence="1 2">
    <name type="scientific">Cercospora zeae-maydis SCOH1-5</name>
    <dbReference type="NCBI Taxonomy" id="717836"/>
    <lineage>
        <taxon>Eukaryota</taxon>
        <taxon>Fungi</taxon>
        <taxon>Dikarya</taxon>
        <taxon>Ascomycota</taxon>
        <taxon>Pezizomycotina</taxon>
        <taxon>Dothideomycetes</taxon>
        <taxon>Dothideomycetidae</taxon>
        <taxon>Mycosphaerellales</taxon>
        <taxon>Mycosphaerellaceae</taxon>
        <taxon>Cercospora</taxon>
    </lineage>
</organism>
<dbReference type="Proteomes" id="UP000799539">
    <property type="component" value="Unassembled WGS sequence"/>
</dbReference>
<dbReference type="EMBL" id="ML992698">
    <property type="protein sequence ID" value="KAF2207994.1"/>
    <property type="molecule type" value="Genomic_DNA"/>
</dbReference>
<dbReference type="OrthoDB" id="3650322at2759"/>
<name>A0A6A6F3Y7_9PEZI</name>
<reference evidence="1" key="1">
    <citation type="journal article" date="2020" name="Stud. Mycol.">
        <title>101 Dothideomycetes genomes: a test case for predicting lifestyles and emergence of pathogens.</title>
        <authorList>
            <person name="Haridas S."/>
            <person name="Albert R."/>
            <person name="Binder M."/>
            <person name="Bloem J."/>
            <person name="Labutti K."/>
            <person name="Salamov A."/>
            <person name="Andreopoulos B."/>
            <person name="Baker S."/>
            <person name="Barry K."/>
            <person name="Bills G."/>
            <person name="Bluhm B."/>
            <person name="Cannon C."/>
            <person name="Castanera R."/>
            <person name="Culley D."/>
            <person name="Daum C."/>
            <person name="Ezra D."/>
            <person name="Gonzalez J."/>
            <person name="Henrissat B."/>
            <person name="Kuo A."/>
            <person name="Liang C."/>
            <person name="Lipzen A."/>
            <person name="Lutzoni F."/>
            <person name="Magnuson J."/>
            <person name="Mondo S."/>
            <person name="Nolan M."/>
            <person name="Ohm R."/>
            <person name="Pangilinan J."/>
            <person name="Park H.-J."/>
            <person name="Ramirez L."/>
            <person name="Alfaro M."/>
            <person name="Sun H."/>
            <person name="Tritt A."/>
            <person name="Yoshinaga Y."/>
            <person name="Zwiers L.-H."/>
            <person name="Turgeon B."/>
            <person name="Goodwin S."/>
            <person name="Spatafora J."/>
            <person name="Crous P."/>
            <person name="Grigoriev I."/>
        </authorList>
    </citation>
    <scope>NUCLEOTIDE SEQUENCE</scope>
    <source>
        <strain evidence="1">SCOH1-5</strain>
    </source>
</reference>
<dbReference type="AlphaFoldDB" id="A0A6A6F3Y7"/>
<evidence type="ECO:0008006" key="3">
    <source>
        <dbReference type="Google" id="ProtNLM"/>
    </source>
</evidence>
<protein>
    <recommendedName>
        <fullName evidence="3">JmjC domain-containing protein</fullName>
    </recommendedName>
</protein>
<evidence type="ECO:0000313" key="1">
    <source>
        <dbReference type="EMBL" id="KAF2207994.1"/>
    </source>
</evidence>
<proteinExistence type="predicted"/>
<evidence type="ECO:0000313" key="2">
    <source>
        <dbReference type="Proteomes" id="UP000799539"/>
    </source>
</evidence>